<evidence type="ECO:0000256" key="1">
    <source>
        <dbReference type="SAM" id="MobiDB-lite"/>
    </source>
</evidence>
<feature type="region of interest" description="Disordered" evidence="1">
    <location>
        <begin position="394"/>
        <end position="413"/>
    </location>
</feature>
<dbReference type="EMBL" id="CAJOBC010002572">
    <property type="protein sequence ID" value="CAF3739912.1"/>
    <property type="molecule type" value="Genomic_DNA"/>
</dbReference>
<organism evidence="4 7">
    <name type="scientific">Didymodactylos carnosus</name>
    <dbReference type="NCBI Taxonomy" id="1234261"/>
    <lineage>
        <taxon>Eukaryota</taxon>
        <taxon>Metazoa</taxon>
        <taxon>Spiralia</taxon>
        <taxon>Gnathifera</taxon>
        <taxon>Rotifera</taxon>
        <taxon>Eurotatoria</taxon>
        <taxon>Bdelloidea</taxon>
        <taxon>Philodinida</taxon>
        <taxon>Philodinidae</taxon>
        <taxon>Didymodactylos</taxon>
    </lineage>
</organism>
<proteinExistence type="predicted"/>
<comment type="caution">
    <text evidence="4">The sequence shown here is derived from an EMBL/GenBank/DDBJ whole genome shotgun (WGS) entry which is preliminary data.</text>
</comment>
<dbReference type="EMBL" id="CAJNOQ010002572">
    <property type="protein sequence ID" value="CAF0966396.1"/>
    <property type="molecule type" value="Genomic_DNA"/>
</dbReference>
<evidence type="ECO:0000313" key="3">
    <source>
        <dbReference type="EMBL" id="CAF0817948.1"/>
    </source>
</evidence>
<gene>
    <name evidence="4" type="ORF">GPM918_LOCUS12001</name>
    <name evidence="3" type="ORF">OVA965_LOCUS5495</name>
    <name evidence="6" type="ORF">SRO942_LOCUS12002</name>
    <name evidence="5" type="ORF">TMI583_LOCUS5490</name>
</gene>
<dbReference type="EMBL" id="CAJNOK010001551">
    <property type="protein sequence ID" value="CAF0817948.1"/>
    <property type="molecule type" value="Genomic_DNA"/>
</dbReference>
<feature type="chain" id="PRO_5036410008" evidence="2">
    <location>
        <begin position="19"/>
        <end position="427"/>
    </location>
</feature>
<protein>
    <submittedName>
        <fullName evidence="4">Uncharacterized protein</fullName>
    </submittedName>
</protein>
<evidence type="ECO:0000313" key="4">
    <source>
        <dbReference type="EMBL" id="CAF0966396.1"/>
    </source>
</evidence>
<evidence type="ECO:0000313" key="6">
    <source>
        <dbReference type="EMBL" id="CAF3739912.1"/>
    </source>
</evidence>
<feature type="signal peptide" evidence="2">
    <location>
        <begin position="1"/>
        <end position="18"/>
    </location>
</feature>
<dbReference type="Proteomes" id="UP000663829">
    <property type="component" value="Unassembled WGS sequence"/>
</dbReference>
<evidence type="ECO:0000313" key="7">
    <source>
        <dbReference type="Proteomes" id="UP000663829"/>
    </source>
</evidence>
<accession>A0A814E993</accession>
<keyword evidence="2" id="KW-0732">Signal</keyword>
<dbReference type="Proteomes" id="UP000677228">
    <property type="component" value="Unassembled WGS sequence"/>
</dbReference>
<dbReference type="Proteomes" id="UP000682733">
    <property type="component" value="Unassembled WGS sequence"/>
</dbReference>
<dbReference type="Proteomes" id="UP000681722">
    <property type="component" value="Unassembled WGS sequence"/>
</dbReference>
<keyword evidence="7" id="KW-1185">Reference proteome</keyword>
<dbReference type="EMBL" id="CAJOBA010001549">
    <property type="protein sequence ID" value="CAF3602055.1"/>
    <property type="molecule type" value="Genomic_DNA"/>
</dbReference>
<sequence>MTLVLSIIFVLLTRSLDGSLFDPDTSNYDAYGLKVAANDNLIVEALNDYQQFYIQFAPYSSNVVQSTNLFCAIDFNASSQYIYAVAIGKNQSSSQLYFFFVGELTNIEEDEYLNRTFVGMLSYTDNITLSNATVVDCDQFQYDVNYITSPHPHQEYLTLAVDPLGLAAYGFSNNFSFSYDVESQNLSWWPGSSFWPNSTFMPHAVDCREEYGVVAGFVDNGQNSRIKFSPFVYLFDMTVSTAPTVLSSWTYTVTGTWQAGQTNAGADQYAAKYDMSVAINTIGQVLVGIQSMNSVFLFSTNGTTMTLVTWRDNGRSLGFGKGVAWLGFTDIQIIGGLRIGLSGTGEEEEDMILKDLEFYQPFNLSDNILAQNVEVTMQITKVVNETIALIGDESKLSDEKKSEKETSPYDRLEQSVDEFEAFPVPTV</sequence>
<reference evidence="4" key="1">
    <citation type="submission" date="2021-02" db="EMBL/GenBank/DDBJ databases">
        <authorList>
            <person name="Nowell W R."/>
        </authorList>
    </citation>
    <scope>NUCLEOTIDE SEQUENCE</scope>
</reference>
<name>A0A814E993_9BILA</name>
<dbReference type="AlphaFoldDB" id="A0A814E993"/>
<dbReference type="OrthoDB" id="10062910at2759"/>
<evidence type="ECO:0000256" key="2">
    <source>
        <dbReference type="SAM" id="SignalP"/>
    </source>
</evidence>
<evidence type="ECO:0000313" key="5">
    <source>
        <dbReference type="EMBL" id="CAF3602055.1"/>
    </source>
</evidence>